<name>A0A645BRF6_9ZZZZ</name>
<reference evidence="1" key="1">
    <citation type="submission" date="2019-08" db="EMBL/GenBank/DDBJ databases">
        <authorList>
            <person name="Kucharzyk K."/>
            <person name="Murdoch R.W."/>
            <person name="Higgins S."/>
            <person name="Loffler F."/>
        </authorList>
    </citation>
    <scope>NUCLEOTIDE SEQUENCE</scope>
</reference>
<proteinExistence type="predicted"/>
<dbReference type="EMBL" id="VSSQ01021550">
    <property type="protein sequence ID" value="MPM67201.1"/>
    <property type="molecule type" value="Genomic_DNA"/>
</dbReference>
<organism evidence="1">
    <name type="scientific">bioreactor metagenome</name>
    <dbReference type="NCBI Taxonomy" id="1076179"/>
    <lineage>
        <taxon>unclassified sequences</taxon>
        <taxon>metagenomes</taxon>
        <taxon>ecological metagenomes</taxon>
    </lineage>
</organism>
<evidence type="ECO:0000313" key="1">
    <source>
        <dbReference type="EMBL" id="MPM67201.1"/>
    </source>
</evidence>
<dbReference type="AlphaFoldDB" id="A0A645BRF6"/>
<accession>A0A645BRF6</accession>
<comment type="caution">
    <text evidence="1">The sequence shown here is derived from an EMBL/GenBank/DDBJ whole genome shotgun (WGS) entry which is preliminary data.</text>
</comment>
<protein>
    <submittedName>
        <fullName evidence="1">Uncharacterized protein</fullName>
    </submittedName>
</protein>
<gene>
    <name evidence="1" type="ORF">SDC9_114118</name>
</gene>
<sequence>MVIHRRQVGFPDRNERYVVIGHLERGSRIKGQNAGDVRGIPMDEGEARASRHESGQCRLGRIRNIRLCARHVGNRHRGIRRVEDAVGHQLPNRAQAVVAVDAGDRFTQRDRGACQVVRPTGQDVSEARNTRCIREGRIGQIIEPFRRREAGNRVQRVDVVRHLRMNREVAGAGDDDVVAGRFRRCIIHADVEHAGMNANVLTRGQRRVGPDQVQRYACSGQDVIEARR</sequence>